<sequence>LALNSTELPCLHLVVTRSDHLQQAVDLFQFHTGANNNIQLLKKLARDEDIRITFDQLPVRICLFPF</sequence>
<organism evidence="1 2">
    <name type="scientific">Rotaria magnacalcarata</name>
    <dbReference type="NCBI Taxonomy" id="392030"/>
    <lineage>
        <taxon>Eukaryota</taxon>
        <taxon>Metazoa</taxon>
        <taxon>Spiralia</taxon>
        <taxon>Gnathifera</taxon>
        <taxon>Rotifera</taxon>
        <taxon>Eurotatoria</taxon>
        <taxon>Bdelloidea</taxon>
        <taxon>Philodinida</taxon>
        <taxon>Philodinidae</taxon>
        <taxon>Rotaria</taxon>
    </lineage>
</organism>
<protein>
    <submittedName>
        <fullName evidence="1">Uncharacterized protein</fullName>
    </submittedName>
</protein>
<dbReference type="Proteomes" id="UP000676336">
    <property type="component" value="Unassembled WGS sequence"/>
</dbReference>
<gene>
    <name evidence="1" type="ORF">SMN809_LOCUS55680</name>
</gene>
<reference evidence="1" key="1">
    <citation type="submission" date="2021-02" db="EMBL/GenBank/DDBJ databases">
        <authorList>
            <person name="Nowell W R."/>
        </authorList>
    </citation>
    <scope>NUCLEOTIDE SEQUENCE</scope>
</reference>
<evidence type="ECO:0000313" key="1">
    <source>
        <dbReference type="EMBL" id="CAF4980257.1"/>
    </source>
</evidence>
<dbReference type="EMBL" id="CAJOBI010197285">
    <property type="protein sequence ID" value="CAF4980257.1"/>
    <property type="molecule type" value="Genomic_DNA"/>
</dbReference>
<proteinExistence type="predicted"/>
<evidence type="ECO:0000313" key="2">
    <source>
        <dbReference type="Proteomes" id="UP000676336"/>
    </source>
</evidence>
<accession>A0A8S3D6D4</accession>
<name>A0A8S3D6D4_9BILA</name>
<dbReference type="AlphaFoldDB" id="A0A8S3D6D4"/>
<comment type="caution">
    <text evidence="1">The sequence shown here is derived from an EMBL/GenBank/DDBJ whole genome shotgun (WGS) entry which is preliminary data.</text>
</comment>
<feature type="non-terminal residue" evidence="1">
    <location>
        <position position="1"/>
    </location>
</feature>